<reference evidence="3" key="1">
    <citation type="journal article" date="2020" name="Nature">
        <title>Giant virus diversity and host interactions through global metagenomics.</title>
        <authorList>
            <person name="Schulz F."/>
            <person name="Roux S."/>
            <person name="Paez-Espino D."/>
            <person name="Jungbluth S."/>
            <person name="Walsh D.A."/>
            <person name="Denef V.J."/>
            <person name="McMahon K.D."/>
            <person name="Konstantinidis K.T."/>
            <person name="Eloe-Fadrosh E.A."/>
            <person name="Kyrpides N.C."/>
            <person name="Woyke T."/>
        </authorList>
    </citation>
    <scope>NUCLEOTIDE SEQUENCE</scope>
    <source>
        <strain evidence="3">GVMAG-M-3300027759-16</strain>
    </source>
</reference>
<accession>A0A6C0L667</accession>
<feature type="transmembrane region" description="Helical" evidence="2">
    <location>
        <begin position="6"/>
        <end position="22"/>
    </location>
</feature>
<dbReference type="EMBL" id="MN740440">
    <property type="protein sequence ID" value="QHU26426.1"/>
    <property type="molecule type" value="Genomic_DNA"/>
</dbReference>
<organism evidence="3">
    <name type="scientific">viral metagenome</name>
    <dbReference type="NCBI Taxonomy" id="1070528"/>
    <lineage>
        <taxon>unclassified sequences</taxon>
        <taxon>metagenomes</taxon>
        <taxon>organismal metagenomes</taxon>
    </lineage>
</organism>
<name>A0A6C0L667_9ZZZZ</name>
<evidence type="ECO:0000256" key="2">
    <source>
        <dbReference type="SAM" id="Phobius"/>
    </source>
</evidence>
<keyword evidence="2" id="KW-0472">Membrane</keyword>
<evidence type="ECO:0000256" key="1">
    <source>
        <dbReference type="SAM" id="MobiDB-lite"/>
    </source>
</evidence>
<feature type="compositionally biased region" description="Basic and acidic residues" evidence="1">
    <location>
        <begin position="81"/>
        <end position="101"/>
    </location>
</feature>
<keyword evidence="2" id="KW-0812">Transmembrane</keyword>
<proteinExistence type="predicted"/>
<protein>
    <submittedName>
        <fullName evidence="3">Uncharacterized protein</fullName>
    </submittedName>
</protein>
<dbReference type="AlphaFoldDB" id="A0A6C0L667"/>
<feature type="region of interest" description="Disordered" evidence="1">
    <location>
        <begin position="81"/>
        <end position="109"/>
    </location>
</feature>
<keyword evidence="2" id="KW-1133">Transmembrane helix</keyword>
<sequence>MTARLYASITIVLALYVGYCLYSQAEKDVVATSVESFVPVQVPVPAAADMALRIVEQQQMQVQQQVPVQRVMHVKDEAPFDPSEHVEESAQIPERLRHPERSFSPGYVNDETQNAVASGVASYSADVTARAEQTFGPEFVQNGGQFMEGIVANDDSAAVAYSGF</sequence>
<evidence type="ECO:0000313" key="3">
    <source>
        <dbReference type="EMBL" id="QHU26426.1"/>
    </source>
</evidence>